<proteinExistence type="inferred from homology"/>
<dbReference type="Pfam" id="PF00011">
    <property type="entry name" value="HSP20"/>
    <property type="match status" value="1"/>
</dbReference>
<dbReference type="PANTHER" id="PTHR45640:SF13">
    <property type="entry name" value="HEAT SHOCK PROTEIN 22-RELATED"/>
    <property type="match status" value="1"/>
</dbReference>
<dbReference type="PRINTS" id="PR00299">
    <property type="entry name" value="ACRYSTALLIN"/>
</dbReference>
<evidence type="ECO:0000259" key="4">
    <source>
        <dbReference type="PROSITE" id="PS01031"/>
    </source>
</evidence>
<evidence type="ECO:0000256" key="3">
    <source>
        <dbReference type="RuleBase" id="RU003616"/>
    </source>
</evidence>
<dbReference type="OrthoDB" id="1431247at2759"/>
<dbReference type="GO" id="GO:0005634">
    <property type="term" value="C:nucleus"/>
    <property type="evidence" value="ECO:0007669"/>
    <property type="project" value="TreeGrafter"/>
</dbReference>
<dbReference type="CDD" id="cd06526">
    <property type="entry name" value="metazoan_ACD"/>
    <property type="match status" value="1"/>
</dbReference>
<organism evidence="5 6">
    <name type="scientific">Diatraea saccharalis</name>
    <name type="common">sugarcane borer</name>
    <dbReference type="NCBI Taxonomy" id="40085"/>
    <lineage>
        <taxon>Eukaryota</taxon>
        <taxon>Metazoa</taxon>
        <taxon>Ecdysozoa</taxon>
        <taxon>Arthropoda</taxon>
        <taxon>Hexapoda</taxon>
        <taxon>Insecta</taxon>
        <taxon>Pterygota</taxon>
        <taxon>Neoptera</taxon>
        <taxon>Endopterygota</taxon>
        <taxon>Lepidoptera</taxon>
        <taxon>Glossata</taxon>
        <taxon>Ditrysia</taxon>
        <taxon>Pyraloidea</taxon>
        <taxon>Crambidae</taxon>
        <taxon>Crambinae</taxon>
        <taxon>Diatraea</taxon>
    </lineage>
</organism>
<dbReference type="InterPro" id="IPR001436">
    <property type="entry name" value="Alpha-crystallin/sHSP_animal"/>
</dbReference>
<comment type="similarity">
    <text evidence="2 3">Belongs to the small heat shock protein (HSP20) family.</text>
</comment>
<gene>
    <name evidence="5" type="ORF">DIATSA_LOCUS12871</name>
</gene>
<dbReference type="InterPro" id="IPR008978">
    <property type="entry name" value="HSP20-like_chaperone"/>
</dbReference>
<keyword evidence="1" id="KW-0346">Stress response</keyword>
<reference evidence="5" key="2">
    <citation type="submission" date="2022-10" db="EMBL/GenBank/DDBJ databases">
        <authorList>
            <consortium name="ENA_rothamsted_submissions"/>
            <consortium name="culmorum"/>
            <person name="King R."/>
        </authorList>
    </citation>
    <scope>NUCLEOTIDE SEQUENCE</scope>
</reference>
<evidence type="ECO:0000256" key="1">
    <source>
        <dbReference type="ARBA" id="ARBA00023016"/>
    </source>
</evidence>
<sequence>MDPVEFHASNLINQSFGLCISPQDLIYSYYNYPNINYYRPWRLLKQKTTDFGSTVSNEKEFKICLDVQHFQLSEICVKVAGNEIIIEGKHEEKRDDHGFISRAFKRRYLLPKDCDADTVVSTLSSDGVLVVTASKVDLKSKEIVVPVNLCTKCPNKDDIKSETDTVFKSGDNRSTFSTSEHKNVAEERTEVKTIDNEANKKISTLTLREDHCRLLKPELLAEAATKAAKIDVSSMVFTNTEKLNKSIDEVGKKSTEFSKQTGEEICEISEKAGTTKLQTMESTAGTSSVKSELHCIKNLLSETIELQQSSSSYLSSTSSSIKETSEKLSEIVSDISAQLREAADNI</sequence>
<keyword evidence="6" id="KW-1185">Reference proteome</keyword>
<evidence type="ECO:0000313" key="6">
    <source>
        <dbReference type="Proteomes" id="UP001153714"/>
    </source>
</evidence>
<dbReference type="AlphaFoldDB" id="A0A9N9RDJ5"/>
<evidence type="ECO:0000313" key="5">
    <source>
        <dbReference type="EMBL" id="CAG9795624.1"/>
    </source>
</evidence>
<name>A0A9N9RDJ5_9NEOP</name>
<dbReference type="InterPro" id="IPR002068">
    <property type="entry name" value="A-crystallin/Hsp20_dom"/>
</dbReference>
<dbReference type="Proteomes" id="UP001153714">
    <property type="component" value="Chromosome 8"/>
</dbReference>
<accession>A0A9N9RDJ5</accession>
<feature type="domain" description="SHSP" evidence="4">
    <location>
        <begin position="42"/>
        <end position="148"/>
    </location>
</feature>
<dbReference type="PANTHER" id="PTHR45640">
    <property type="entry name" value="HEAT SHOCK PROTEIN HSP-12.2-RELATED"/>
    <property type="match status" value="1"/>
</dbReference>
<dbReference type="PROSITE" id="PS01031">
    <property type="entry name" value="SHSP"/>
    <property type="match status" value="1"/>
</dbReference>
<reference evidence="5" key="1">
    <citation type="submission" date="2021-12" db="EMBL/GenBank/DDBJ databases">
        <authorList>
            <person name="King R."/>
        </authorList>
    </citation>
    <scope>NUCLEOTIDE SEQUENCE</scope>
</reference>
<dbReference type="GO" id="GO:0051082">
    <property type="term" value="F:unfolded protein binding"/>
    <property type="evidence" value="ECO:0007669"/>
    <property type="project" value="TreeGrafter"/>
</dbReference>
<dbReference type="GO" id="GO:0042026">
    <property type="term" value="P:protein refolding"/>
    <property type="evidence" value="ECO:0007669"/>
    <property type="project" value="TreeGrafter"/>
</dbReference>
<dbReference type="GO" id="GO:0005737">
    <property type="term" value="C:cytoplasm"/>
    <property type="evidence" value="ECO:0007669"/>
    <property type="project" value="TreeGrafter"/>
</dbReference>
<dbReference type="SUPFAM" id="SSF49764">
    <property type="entry name" value="HSP20-like chaperones"/>
    <property type="match status" value="1"/>
</dbReference>
<dbReference type="EMBL" id="OU893339">
    <property type="protein sequence ID" value="CAG9795624.1"/>
    <property type="molecule type" value="Genomic_DNA"/>
</dbReference>
<dbReference type="GO" id="GO:0009408">
    <property type="term" value="P:response to heat"/>
    <property type="evidence" value="ECO:0007669"/>
    <property type="project" value="TreeGrafter"/>
</dbReference>
<dbReference type="Gene3D" id="2.60.40.790">
    <property type="match status" value="1"/>
</dbReference>
<protein>
    <recommendedName>
        <fullName evidence="4">SHSP domain-containing protein</fullName>
    </recommendedName>
</protein>
<evidence type="ECO:0000256" key="2">
    <source>
        <dbReference type="PROSITE-ProRule" id="PRU00285"/>
    </source>
</evidence>